<comment type="caution">
    <text evidence="1">The sequence shown here is derived from an EMBL/GenBank/DDBJ whole genome shotgun (WGS) entry which is preliminary data.</text>
</comment>
<protein>
    <submittedName>
        <fullName evidence="1">Uncharacterized protein</fullName>
    </submittedName>
</protein>
<keyword evidence="2" id="KW-1185">Reference proteome</keyword>
<dbReference type="Proteomes" id="UP000481153">
    <property type="component" value="Unassembled WGS sequence"/>
</dbReference>
<gene>
    <name evidence="1" type="ORF">Ae201684_004815</name>
</gene>
<proteinExistence type="predicted"/>
<name>A0A6G0XHS8_9STRA</name>
<sequence>MLYHLCLRGSLDLNRTASPFREKRHLELEASDILDVDDLGRIRIVQRSRRSRTECIPRRGFIVRLKIAHNVLMAEHVDTAFAALGTQNRLVKECKNVVKSQRTHISCNVLTTGKHISFRRDFFPKSGAFFRGGLWLFKKRINYCLNVFLRNL</sequence>
<organism evidence="1 2">
    <name type="scientific">Aphanomyces euteiches</name>
    <dbReference type="NCBI Taxonomy" id="100861"/>
    <lineage>
        <taxon>Eukaryota</taxon>
        <taxon>Sar</taxon>
        <taxon>Stramenopiles</taxon>
        <taxon>Oomycota</taxon>
        <taxon>Saprolegniomycetes</taxon>
        <taxon>Saprolegniales</taxon>
        <taxon>Verrucalvaceae</taxon>
        <taxon>Aphanomyces</taxon>
    </lineage>
</organism>
<accession>A0A6G0XHS8</accession>
<evidence type="ECO:0000313" key="2">
    <source>
        <dbReference type="Proteomes" id="UP000481153"/>
    </source>
</evidence>
<dbReference type="AlphaFoldDB" id="A0A6G0XHS8"/>
<dbReference type="EMBL" id="VJMJ01000063">
    <property type="protein sequence ID" value="KAF0739641.1"/>
    <property type="molecule type" value="Genomic_DNA"/>
</dbReference>
<evidence type="ECO:0000313" key="1">
    <source>
        <dbReference type="EMBL" id="KAF0739641.1"/>
    </source>
</evidence>
<reference evidence="1 2" key="1">
    <citation type="submission" date="2019-07" db="EMBL/GenBank/DDBJ databases">
        <title>Genomics analysis of Aphanomyces spp. identifies a new class of oomycete effector associated with host adaptation.</title>
        <authorList>
            <person name="Gaulin E."/>
        </authorList>
    </citation>
    <scope>NUCLEOTIDE SEQUENCE [LARGE SCALE GENOMIC DNA]</scope>
    <source>
        <strain evidence="1 2">ATCC 201684</strain>
    </source>
</reference>